<dbReference type="Gene3D" id="3.30.1240.10">
    <property type="match status" value="1"/>
</dbReference>
<evidence type="ECO:0000313" key="1">
    <source>
        <dbReference type="EMBL" id="MBD2844282.1"/>
    </source>
</evidence>
<evidence type="ECO:0000313" key="2">
    <source>
        <dbReference type="Proteomes" id="UP000621560"/>
    </source>
</evidence>
<dbReference type="Pfam" id="PF08282">
    <property type="entry name" value="Hydrolase_3"/>
    <property type="match status" value="1"/>
</dbReference>
<dbReference type="RefSeq" id="WP_190914822.1">
    <property type="nucleotide sequence ID" value="NZ_JACXIZ010000010.1"/>
</dbReference>
<dbReference type="SUPFAM" id="SSF56784">
    <property type="entry name" value="HAD-like"/>
    <property type="match status" value="1"/>
</dbReference>
<dbReference type="NCBIfam" id="TIGR00099">
    <property type="entry name" value="Cof-subfamily"/>
    <property type="match status" value="1"/>
</dbReference>
<dbReference type="CDD" id="cd07516">
    <property type="entry name" value="HAD_Pase"/>
    <property type="match status" value="1"/>
</dbReference>
<reference evidence="1" key="1">
    <citation type="submission" date="2020-09" db="EMBL/GenBank/DDBJ databases">
        <title>A novel bacterium of genus Paenibacillus, isolated from South China Sea.</title>
        <authorList>
            <person name="Huang H."/>
            <person name="Mo K."/>
            <person name="Hu Y."/>
        </authorList>
    </citation>
    <scope>NUCLEOTIDE SEQUENCE</scope>
    <source>
        <strain evidence="1">IB182496</strain>
    </source>
</reference>
<dbReference type="Gene3D" id="3.40.50.1000">
    <property type="entry name" value="HAD superfamily/HAD-like"/>
    <property type="match status" value="1"/>
</dbReference>
<dbReference type="PANTHER" id="PTHR10000:SF8">
    <property type="entry name" value="HAD SUPERFAMILY HYDROLASE-LIKE, TYPE 3"/>
    <property type="match status" value="1"/>
</dbReference>
<dbReference type="GO" id="GO:0016791">
    <property type="term" value="F:phosphatase activity"/>
    <property type="evidence" value="ECO:0007669"/>
    <property type="project" value="UniProtKB-ARBA"/>
</dbReference>
<dbReference type="SFLD" id="SFLDG01144">
    <property type="entry name" value="C2.B.4:_PGP_Like"/>
    <property type="match status" value="1"/>
</dbReference>
<dbReference type="InterPro" id="IPR036412">
    <property type="entry name" value="HAD-like_sf"/>
</dbReference>
<dbReference type="Proteomes" id="UP000621560">
    <property type="component" value="Unassembled WGS sequence"/>
</dbReference>
<organism evidence="1 2">
    <name type="scientific">Paenibacillus sabuli</name>
    <dbReference type="NCBI Taxonomy" id="2772509"/>
    <lineage>
        <taxon>Bacteria</taxon>
        <taxon>Bacillati</taxon>
        <taxon>Bacillota</taxon>
        <taxon>Bacilli</taxon>
        <taxon>Bacillales</taxon>
        <taxon>Paenibacillaceae</taxon>
        <taxon>Paenibacillus</taxon>
    </lineage>
</organism>
<dbReference type="GO" id="GO:0005829">
    <property type="term" value="C:cytosol"/>
    <property type="evidence" value="ECO:0007669"/>
    <property type="project" value="TreeGrafter"/>
</dbReference>
<dbReference type="NCBIfam" id="TIGR01484">
    <property type="entry name" value="HAD-SF-IIB"/>
    <property type="match status" value="1"/>
</dbReference>
<proteinExistence type="predicted"/>
<dbReference type="InterPro" id="IPR006379">
    <property type="entry name" value="HAD-SF_hydro_IIB"/>
</dbReference>
<sequence>MSTPYKLIAIDVDDTLLNDELAISEGTKKALAAAVAQGVTVTLATGRMFPSAKKIALQVELNVPIITYQGSLVKTLIDEEILYARYVPQPTARRIYELCRAEGWHLQLYVDDVLYAQEDNEKVRDYSKLTNIPFVIEPDYERLIDRPLAKMLIIDEPAKLDALAERLRPQFEDVHITKSKPHYLEFLHKEGTKGHAVAFMASHVGCTMDEVIAIGDSWNDHEMLEVAGLGVAMDNAIPALKAVADYVTRSNNDEGVRHVIEQFILKTPVG</sequence>
<dbReference type="PROSITE" id="PS01229">
    <property type="entry name" value="COF_2"/>
    <property type="match status" value="1"/>
</dbReference>
<dbReference type="EMBL" id="JACXIZ010000010">
    <property type="protein sequence ID" value="MBD2844282.1"/>
    <property type="molecule type" value="Genomic_DNA"/>
</dbReference>
<dbReference type="PANTHER" id="PTHR10000">
    <property type="entry name" value="PHOSPHOSERINE PHOSPHATASE"/>
    <property type="match status" value="1"/>
</dbReference>
<dbReference type="SFLD" id="SFLDS00003">
    <property type="entry name" value="Haloacid_Dehalogenase"/>
    <property type="match status" value="1"/>
</dbReference>
<comment type="caution">
    <text evidence="1">The sequence shown here is derived from an EMBL/GenBank/DDBJ whole genome shotgun (WGS) entry which is preliminary data.</text>
</comment>
<dbReference type="InterPro" id="IPR000150">
    <property type="entry name" value="Cof"/>
</dbReference>
<gene>
    <name evidence="1" type="ORF">IDH44_03700</name>
</gene>
<dbReference type="InterPro" id="IPR023214">
    <property type="entry name" value="HAD_sf"/>
</dbReference>
<protein>
    <submittedName>
        <fullName evidence="1">HAD family phosphatase</fullName>
    </submittedName>
</protein>
<dbReference type="SFLD" id="SFLDG01140">
    <property type="entry name" value="C2.B:_Phosphomannomutase_and_P"/>
    <property type="match status" value="1"/>
</dbReference>
<name>A0A927BQ97_9BACL</name>
<dbReference type="GO" id="GO:0000287">
    <property type="term" value="F:magnesium ion binding"/>
    <property type="evidence" value="ECO:0007669"/>
    <property type="project" value="TreeGrafter"/>
</dbReference>
<keyword evidence="2" id="KW-1185">Reference proteome</keyword>
<dbReference type="AlphaFoldDB" id="A0A927BQ97"/>
<accession>A0A927BQ97</accession>